<feature type="signal peptide" evidence="7">
    <location>
        <begin position="1"/>
        <end position="22"/>
    </location>
</feature>
<dbReference type="RefSeq" id="WP_193677522.1">
    <property type="nucleotide sequence ID" value="NZ_JADDIV010000004.1"/>
</dbReference>
<comment type="similarity">
    <text evidence="1 6">Belongs to the class-C beta-lactamase family.</text>
</comment>
<dbReference type="PANTHER" id="PTHR22935:SF95">
    <property type="entry name" value="BETA-LACTAMASE-LIKE 1-RELATED"/>
    <property type="match status" value="1"/>
</dbReference>
<evidence type="ECO:0000256" key="2">
    <source>
        <dbReference type="ARBA" id="ARBA00012865"/>
    </source>
</evidence>
<organism evidence="9 10">
    <name type="scientific">Ramlibacter pallidus</name>
    <dbReference type="NCBI Taxonomy" id="2780087"/>
    <lineage>
        <taxon>Bacteria</taxon>
        <taxon>Pseudomonadati</taxon>
        <taxon>Pseudomonadota</taxon>
        <taxon>Betaproteobacteria</taxon>
        <taxon>Burkholderiales</taxon>
        <taxon>Comamonadaceae</taxon>
        <taxon>Ramlibacter</taxon>
    </lineage>
</organism>
<evidence type="ECO:0000313" key="10">
    <source>
        <dbReference type="Proteomes" id="UP000806285"/>
    </source>
</evidence>
<protein>
    <recommendedName>
        <fullName evidence="2 6">Beta-lactamase</fullName>
        <ecNumber evidence="2 6">3.5.2.6</ecNumber>
    </recommendedName>
</protein>
<dbReference type="EC" id="3.5.2.6" evidence="2 6"/>
<accession>A0ABR9S5W6</accession>
<sequence>MNLQPPLLSIALALAVAAGAWAQPAVVPLSTPVEVLARDALGPQPGMAVAGAWRDGRATYAGAASGIASPVATGPQATLFEIGSISKVFTGLLLAQEVEAGVLSLDDTLGRVLQDKVAFSHPDTAAITLGQLVTHTSCLPRLPPDFREGGYLRRDPYRTYDRARLWKMLGQLALASRAPCDGSYSNLGFAVLGELLAERHGKPWAELVRERITQPLGMANTIQDLGPHASRLAPGFDGTGPAPRWDMQAFAGAGALRSTAEDLLVLGRAILAGRQGPLGAAAERLVTPLARLDGQVGYGLFVNGPPARRTYGHTGGTGAFRSVLTIAQDTQEVVVLLASNAQSAVWRIANDMLVGRYPVDDARFELPPERLADYQGVFRETRHNAFTVVAQDGRLYLRSTGAPYVALTPSGPDRFNYGTRAKAVFERTDGRVTALHWVIRGEERPARRTGDPLPAAALLPQADLQVYVGRYRAPRFELHVRADGGQLSVQLTDQDRMLVYPVAGQPDRFAWDVVQAEVQFERLPSGEVRGLTLFQGGAVKAVRVD</sequence>
<evidence type="ECO:0000313" key="9">
    <source>
        <dbReference type="EMBL" id="MBE7368908.1"/>
    </source>
</evidence>
<feature type="domain" description="Beta-lactamase-related" evidence="8">
    <location>
        <begin position="45"/>
        <end position="343"/>
    </location>
</feature>
<comment type="caution">
    <text evidence="9">The sequence shown here is derived from an EMBL/GenBank/DDBJ whole genome shotgun (WGS) entry which is preliminary data.</text>
</comment>
<dbReference type="Proteomes" id="UP000806285">
    <property type="component" value="Unassembled WGS sequence"/>
</dbReference>
<evidence type="ECO:0000256" key="7">
    <source>
        <dbReference type="SAM" id="SignalP"/>
    </source>
</evidence>
<dbReference type="GO" id="GO:0016787">
    <property type="term" value="F:hydrolase activity"/>
    <property type="evidence" value="ECO:0007669"/>
    <property type="project" value="UniProtKB-KW"/>
</dbReference>
<keyword evidence="7" id="KW-0732">Signal</keyword>
<proteinExistence type="inferred from homology"/>
<keyword evidence="10" id="KW-1185">Reference proteome</keyword>
<evidence type="ECO:0000256" key="1">
    <source>
        <dbReference type="ARBA" id="ARBA00007840"/>
    </source>
</evidence>
<comment type="catalytic activity">
    <reaction evidence="6">
        <text>a beta-lactam + H2O = a substituted beta-amino acid</text>
        <dbReference type="Rhea" id="RHEA:20401"/>
        <dbReference type="ChEBI" id="CHEBI:15377"/>
        <dbReference type="ChEBI" id="CHEBI:35627"/>
        <dbReference type="ChEBI" id="CHEBI:140347"/>
        <dbReference type="EC" id="3.5.2.6"/>
    </reaction>
</comment>
<keyword evidence="3 6" id="KW-0378">Hydrolase</keyword>
<evidence type="ECO:0000256" key="6">
    <source>
        <dbReference type="RuleBase" id="RU361140"/>
    </source>
</evidence>
<dbReference type="Gene3D" id="3.40.710.10">
    <property type="entry name" value="DD-peptidase/beta-lactamase superfamily"/>
    <property type="match status" value="1"/>
</dbReference>
<dbReference type="PROSITE" id="PS00336">
    <property type="entry name" value="BETA_LACTAMASE_C"/>
    <property type="match status" value="1"/>
</dbReference>
<dbReference type="InterPro" id="IPR001466">
    <property type="entry name" value="Beta-lactam-related"/>
</dbReference>
<comment type="similarity">
    <text evidence="5">Belongs to the beta-lactamase family.</text>
</comment>
<dbReference type="InterPro" id="IPR001586">
    <property type="entry name" value="Beta-lactam_class-C_AS"/>
</dbReference>
<evidence type="ECO:0000256" key="3">
    <source>
        <dbReference type="ARBA" id="ARBA00022801"/>
    </source>
</evidence>
<keyword evidence="4 6" id="KW-0046">Antibiotic resistance</keyword>
<dbReference type="SUPFAM" id="SSF56601">
    <property type="entry name" value="beta-lactamase/transpeptidase-like"/>
    <property type="match status" value="1"/>
</dbReference>
<evidence type="ECO:0000256" key="4">
    <source>
        <dbReference type="ARBA" id="ARBA00023251"/>
    </source>
</evidence>
<dbReference type="InterPro" id="IPR051478">
    <property type="entry name" value="Beta-lactamase-like_AB/R"/>
</dbReference>
<name>A0ABR9S5W6_9BURK</name>
<dbReference type="PANTHER" id="PTHR22935">
    <property type="entry name" value="PENICILLIN-BINDING PROTEIN"/>
    <property type="match status" value="1"/>
</dbReference>
<feature type="chain" id="PRO_5046147872" description="Beta-lactamase" evidence="7">
    <location>
        <begin position="23"/>
        <end position="545"/>
    </location>
</feature>
<evidence type="ECO:0000256" key="5">
    <source>
        <dbReference type="ARBA" id="ARBA00038473"/>
    </source>
</evidence>
<reference evidence="9 10" key="1">
    <citation type="submission" date="2020-10" db="EMBL/GenBank/DDBJ databases">
        <title>Ramlibacter sp. HM2 16S ribosomal RNA gene Genome sequencing and assembly.</title>
        <authorList>
            <person name="Kang M."/>
        </authorList>
    </citation>
    <scope>NUCLEOTIDE SEQUENCE [LARGE SCALE GENOMIC DNA]</scope>
    <source>
        <strain evidence="9 10">HM2</strain>
    </source>
</reference>
<dbReference type="Pfam" id="PF00144">
    <property type="entry name" value="Beta-lactamase"/>
    <property type="match status" value="1"/>
</dbReference>
<dbReference type="InterPro" id="IPR012338">
    <property type="entry name" value="Beta-lactam/transpept-like"/>
</dbReference>
<dbReference type="EMBL" id="JADDIV010000004">
    <property type="protein sequence ID" value="MBE7368908.1"/>
    <property type="molecule type" value="Genomic_DNA"/>
</dbReference>
<evidence type="ECO:0000259" key="8">
    <source>
        <dbReference type="Pfam" id="PF00144"/>
    </source>
</evidence>
<gene>
    <name evidence="9" type="ORF">IM787_15200</name>
</gene>